<proteinExistence type="predicted"/>
<dbReference type="Gene3D" id="1.10.10.60">
    <property type="entry name" value="Homeodomain-like"/>
    <property type="match status" value="2"/>
</dbReference>
<dbReference type="PROSITE" id="PS01124">
    <property type="entry name" value="HTH_ARAC_FAMILY_2"/>
    <property type="match status" value="1"/>
</dbReference>
<evidence type="ECO:0000313" key="5">
    <source>
        <dbReference type="EMBL" id="MBF0598425.1"/>
    </source>
</evidence>
<dbReference type="EMBL" id="JADGIK010000023">
    <property type="protein sequence ID" value="MBF0598425.1"/>
    <property type="molecule type" value="Genomic_DNA"/>
</dbReference>
<dbReference type="GO" id="GO:0003700">
    <property type="term" value="F:DNA-binding transcription factor activity"/>
    <property type="evidence" value="ECO:0007669"/>
    <property type="project" value="InterPro"/>
</dbReference>
<comment type="caution">
    <text evidence="5">The sequence shown here is derived from an EMBL/GenBank/DDBJ whole genome shotgun (WGS) entry which is preliminary data.</text>
</comment>
<dbReference type="Proteomes" id="UP000608754">
    <property type="component" value="Unassembled WGS sequence"/>
</dbReference>
<keyword evidence="1" id="KW-0805">Transcription regulation</keyword>
<organism evidence="5 6">
    <name type="scientific">Faecalibacter rhinopitheci</name>
    <dbReference type="NCBI Taxonomy" id="2779678"/>
    <lineage>
        <taxon>Bacteria</taxon>
        <taxon>Pseudomonadati</taxon>
        <taxon>Bacteroidota</taxon>
        <taxon>Flavobacteriia</taxon>
        <taxon>Flavobacteriales</taxon>
        <taxon>Weeksellaceae</taxon>
        <taxon>Faecalibacter</taxon>
    </lineage>
</organism>
<dbReference type="Pfam" id="PF12833">
    <property type="entry name" value="HTH_18"/>
    <property type="match status" value="1"/>
</dbReference>
<evidence type="ECO:0000313" key="6">
    <source>
        <dbReference type="Proteomes" id="UP000608754"/>
    </source>
</evidence>
<dbReference type="InterPro" id="IPR020449">
    <property type="entry name" value="Tscrpt_reg_AraC-type_HTH"/>
</dbReference>
<evidence type="ECO:0000256" key="3">
    <source>
        <dbReference type="ARBA" id="ARBA00023163"/>
    </source>
</evidence>
<evidence type="ECO:0000256" key="1">
    <source>
        <dbReference type="ARBA" id="ARBA00023015"/>
    </source>
</evidence>
<gene>
    <name evidence="5" type="ORF">IM532_13420</name>
</gene>
<accession>A0A8J7FT50</accession>
<dbReference type="InterPro" id="IPR018060">
    <property type="entry name" value="HTH_AraC"/>
</dbReference>
<dbReference type="PANTHER" id="PTHR43280:SF32">
    <property type="entry name" value="TRANSCRIPTIONAL REGULATORY PROTEIN"/>
    <property type="match status" value="1"/>
</dbReference>
<dbReference type="SMART" id="SM00342">
    <property type="entry name" value="HTH_ARAC"/>
    <property type="match status" value="1"/>
</dbReference>
<protein>
    <submittedName>
        <fullName evidence="5">AraC family transcriptional regulator</fullName>
    </submittedName>
</protein>
<dbReference type="PRINTS" id="PR00032">
    <property type="entry name" value="HTHARAC"/>
</dbReference>
<keyword evidence="2" id="KW-0238">DNA-binding</keyword>
<keyword evidence="6" id="KW-1185">Reference proteome</keyword>
<feature type="domain" description="HTH araC/xylS-type" evidence="4">
    <location>
        <begin position="203"/>
        <end position="304"/>
    </location>
</feature>
<dbReference type="AlphaFoldDB" id="A0A8J7FT50"/>
<dbReference type="RefSeq" id="WP_194184009.1">
    <property type="nucleotide sequence ID" value="NZ_JADGIK010000023.1"/>
</dbReference>
<dbReference type="PANTHER" id="PTHR43280">
    <property type="entry name" value="ARAC-FAMILY TRANSCRIPTIONAL REGULATOR"/>
    <property type="match status" value="1"/>
</dbReference>
<evidence type="ECO:0000256" key="2">
    <source>
        <dbReference type="ARBA" id="ARBA00023125"/>
    </source>
</evidence>
<name>A0A8J7FT50_9FLAO</name>
<dbReference type="InterPro" id="IPR009057">
    <property type="entry name" value="Homeodomain-like_sf"/>
</dbReference>
<keyword evidence="3" id="KW-0804">Transcription</keyword>
<reference evidence="5" key="1">
    <citation type="submission" date="2020-10" db="EMBL/GenBank/DDBJ databases">
        <authorList>
            <person name="Lu T."/>
            <person name="Wang Q."/>
            <person name="Han X."/>
        </authorList>
    </citation>
    <scope>NUCLEOTIDE SEQUENCE</scope>
    <source>
        <strain evidence="5">WQ 117</strain>
    </source>
</reference>
<dbReference type="SUPFAM" id="SSF46689">
    <property type="entry name" value="Homeodomain-like"/>
    <property type="match status" value="1"/>
</dbReference>
<sequence length="306" mass="35883">MKDTIHKPYFIQSISDLHRLLELPKPKNPLVSVIRFEDISCFTDEVLRTVAYNFYCIAIKRNFVGKMKYGQQYYDFDEGVMTFFSPKQVITTDIVEGLKLSGYWLVVHPEFIRNYPLGQAIKKYGYFSYAVNEALHLSEDEEKSVIAIMKNIENEYRSVIDNFSQDVIVSHIELLLNYCNRYYNRQFITRRTASNDLLIKLQELLSEYFDDESLQNKGLPSVQYLAEKLNISADYLSDMLRNLTGQNTQQHIHNHLIEKAKDLLTTTNLSVSEIAFQFGFEYPQSFSKLFKNKTNITPLKYRQSFK</sequence>
<dbReference type="GO" id="GO:0043565">
    <property type="term" value="F:sequence-specific DNA binding"/>
    <property type="evidence" value="ECO:0007669"/>
    <property type="project" value="InterPro"/>
</dbReference>
<evidence type="ECO:0000259" key="4">
    <source>
        <dbReference type="PROSITE" id="PS01124"/>
    </source>
</evidence>